<evidence type="ECO:0000313" key="1">
    <source>
        <dbReference type="EMBL" id="MCS0611045.1"/>
    </source>
</evidence>
<dbReference type="SUPFAM" id="SSF46458">
    <property type="entry name" value="Globin-like"/>
    <property type="match status" value="1"/>
</dbReference>
<dbReference type="Gene3D" id="1.10.490.10">
    <property type="entry name" value="Globins"/>
    <property type="match status" value="1"/>
</dbReference>
<dbReference type="CDD" id="cd08916">
    <property type="entry name" value="TrHb3_P"/>
    <property type="match status" value="1"/>
</dbReference>
<organism evidence="1 2">
    <name type="scientific">Massilia solisilvae</name>
    <dbReference type="NCBI Taxonomy" id="1811225"/>
    <lineage>
        <taxon>Bacteria</taxon>
        <taxon>Pseudomonadati</taxon>
        <taxon>Pseudomonadota</taxon>
        <taxon>Betaproteobacteria</taxon>
        <taxon>Burkholderiales</taxon>
        <taxon>Oxalobacteraceae</taxon>
        <taxon>Telluria group</taxon>
        <taxon>Massilia</taxon>
    </lineage>
</organism>
<dbReference type="RefSeq" id="WP_258858574.1">
    <property type="nucleotide sequence ID" value="NZ_JANUGV010000012.1"/>
</dbReference>
<keyword evidence="2" id="KW-1185">Reference proteome</keyword>
<reference evidence="1 2" key="1">
    <citation type="submission" date="2022-08" db="EMBL/GenBank/DDBJ databases">
        <title>Reclassification of Massilia species as members of the genera Telluria, Duganella, Pseudoduganella, Mokoshia gen. nov. and Zemynaea gen. nov. using orthogonal and non-orthogonal genome-based approaches.</title>
        <authorList>
            <person name="Bowman J.P."/>
        </authorList>
    </citation>
    <scope>NUCLEOTIDE SEQUENCE [LARGE SCALE GENOMIC DNA]</scope>
    <source>
        <strain evidence="1 2">JCM 31607</strain>
    </source>
</reference>
<dbReference type="Proteomes" id="UP001205861">
    <property type="component" value="Unassembled WGS sequence"/>
</dbReference>
<proteinExistence type="predicted"/>
<gene>
    <name evidence="1" type="ORF">NX773_23065</name>
</gene>
<dbReference type="InterPro" id="IPR009050">
    <property type="entry name" value="Globin-like_sf"/>
</dbReference>
<name>A0ABT2BRG7_9BURK</name>
<comment type="caution">
    <text evidence="1">The sequence shown here is derived from an EMBL/GenBank/DDBJ whole genome shotgun (WGS) entry which is preliminary data.</text>
</comment>
<dbReference type="InterPro" id="IPR012292">
    <property type="entry name" value="Globin/Proto"/>
</dbReference>
<accession>A0ABT2BRG7</accession>
<dbReference type="EMBL" id="JANUGV010000012">
    <property type="protein sequence ID" value="MCS0611045.1"/>
    <property type="molecule type" value="Genomic_DNA"/>
</dbReference>
<sequence length="132" mass="14935">MSSLPLNRSSIHTLVHEFYDDVRADAVLGPVFDKAIGDRWDAHLERMVEFWSTVMLGTHNFQGNVFGTHMALSGVEPDHFRLWLSMFFKTTERLFEPPVAHEFQLVGKRIAASLQYGYFGKVIVPDAPPATA</sequence>
<protein>
    <submittedName>
        <fullName evidence="1">Group III truncated hemoglobin</fullName>
    </submittedName>
</protein>
<evidence type="ECO:0000313" key="2">
    <source>
        <dbReference type="Proteomes" id="UP001205861"/>
    </source>
</evidence>